<name>A0A430F8R4_9BIFI</name>
<reference evidence="8 9" key="1">
    <citation type="submission" date="2018-09" db="EMBL/GenBank/DDBJ databases">
        <title>Characterization of the phylogenetic diversity of five novel species belonging to the genus Bifidobacterium.</title>
        <authorList>
            <person name="Lugli G.A."/>
            <person name="Duranti S."/>
            <person name="Milani C."/>
        </authorList>
    </citation>
    <scope>NUCLEOTIDE SEQUENCE [LARGE SCALE GENOMIC DNA]</scope>
    <source>
        <strain evidence="8 9">2020B</strain>
    </source>
</reference>
<evidence type="ECO:0000256" key="7">
    <source>
        <dbReference type="ARBA" id="ARBA00050056"/>
    </source>
</evidence>
<dbReference type="EMBL" id="QXGI01000002">
    <property type="protein sequence ID" value="RSX49218.1"/>
    <property type="molecule type" value="Genomic_DNA"/>
</dbReference>
<dbReference type="InterPro" id="IPR009614">
    <property type="entry name" value="YoeB_toxin"/>
</dbReference>
<dbReference type="GO" id="GO:0004519">
    <property type="term" value="F:endonuclease activity"/>
    <property type="evidence" value="ECO:0007669"/>
    <property type="project" value="UniProtKB-KW"/>
</dbReference>
<organism evidence="8 9">
    <name type="scientific">Bifidobacterium castoris</name>
    <dbReference type="NCBI Taxonomy" id="2306972"/>
    <lineage>
        <taxon>Bacteria</taxon>
        <taxon>Bacillati</taxon>
        <taxon>Actinomycetota</taxon>
        <taxon>Actinomycetes</taxon>
        <taxon>Bifidobacteriales</taxon>
        <taxon>Bifidobacteriaceae</taxon>
        <taxon>Bifidobacterium</taxon>
    </lineage>
</organism>
<dbReference type="GO" id="GO:0016787">
    <property type="term" value="F:hydrolase activity"/>
    <property type="evidence" value="ECO:0007669"/>
    <property type="project" value="UniProtKB-KW"/>
</dbReference>
<dbReference type="Proteomes" id="UP000288052">
    <property type="component" value="Unassembled WGS sequence"/>
</dbReference>
<evidence type="ECO:0000313" key="9">
    <source>
        <dbReference type="Proteomes" id="UP000288052"/>
    </source>
</evidence>
<protein>
    <recommendedName>
        <fullName evidence="7">Endoribonuclease YoeB</fullName>
    </recommendedName>
    <alternativeName>
        <fullName evidence="6">Putative mRNA interferase YoeB</fullName>
    </alternativeName>
</protein>
<evidence type="ECO:0000256" key="3">
    <source>
        <dbReference type="ARBA" id="ARBA00022722"/>
    </source>
</evidence>
<evidence type="ECO:0000256" key="5">
    <source>
        <dbReference type="ARBA" id="ARBA00022801"/>
    </source>
</evidence>
<dbReference type="PANTHER" id="PTHR38039:SF1">
    <property type="entry name" value="TOXIN YOEB"/>
    <property type="match status" value="1"/>
</dbReference>
<dbReference type="PANTHER" id="PTHR38039">
    <property type="entry name" value="TOXIN YOEB"/>
    <property type="match status" value="1"/>
</dbReference>
<evidence type="ECO:0000256" key="2">
    <source>
        <dbReference type="ARBA" id="ARBA00022649"/>
    </source>
</evidence>
<dbReference type="GO" id="GO:0006401">
    <property type="term" value="P:RNA catabolic process"/>
    <property type="evidence" value="ECO:0007669"/>
    <property type="project" value="InterPro"/>
</dbReference>
<keyword evidence="5" id="KW-0378">Hydrolase</keyword>
<dbReference type="OrthoDB" id="9801102at2"/>
<dbReference type="Gene3D" id="3.30.2310.20">
    <property type="entry name" value="RelE-like"/>
    <property type="match status" value="1"/>
</dbReference>
<proteinExistence type="inferred from homology"/>
<comment type="caution">
    <text evidence="8">The sequence shown here is derived from an EMBL/GenBank/DDBJ whole genome shotgun (WGS) entry which is preliminary data.</text>
</comment>
<evidence type="ECO:0000256" key="1">
    <source>
        <dbReference type="ARBA" id="ARBA00008172"/>
    </source>
</evidence>
<keyword evidence="9" id="KW-1185">Reference proteome</keyword>
<sequence length="48" mass="5578">MPEPLRGNLSGYWSRRIDQKNRLVYRVAGGGRSLCLEIVQCRTHYGDR</sequence>
<evidence type="ECO:0000313" key="8">
    <source>
        <dbReference type="EMBL" id="RSX49218.1"/>
    </source>
</evidence>
<keyword evidence="2" id="KW-1277">Toxin-antitoxin system</keyword>
<dbReference type="InterPro" id="IPR035093">
    <property type="entry name" value="RelE/ParE_toxin_dom_sf"/>
</dbReference>
<dbReference type="Pfam" id="PF06769">
    <property type="entry name" value="YoeB_toxin"/>
    <property type="match status" value="1"/>
</dbReference>
<evidence type="ECO:0000256" key="6">
    <source>
        <dbReference type="ARBA" id="ARBA00030388"/>
    </source>
</evidence>
<comment type="similarity">
    <text evidence="1">Belongs to the YoeB family.</text>
</comment>
<dbReference type="SUPFAM" id="SSF143011">
    <property type="entry name" value="RelE-like"/>
    <property type="match status" value="1"/>
</dbReference>
<accession>A0A430F8R4</accession>
<evidence type="ECO:0000256" key="4">
    <source>
        <dbReference type="ARBA" id="ARBA00022759"/>
    </source>
</evidence>
<gene>
    <name evidence="8" type="ORF">D2E22_0638</name>
</gene>
<keyword evidence="3" id="KW-0540">Nuclease</keyword>
<keyword evidence="4" id="KW-0255">Endonuclease</keyword>
<dbReference type="AlphaFoldDB" id="A0A430F8R4"/>